<feature type="region of interest" description="Disordered" evidence="1">
    <location>
        <begin position="49"/>
        <end position="107"/>
    </location>
</feature>
<organism evidence="3 4">
    <name type="scientific">Phoenix dactylifera</name>
    <name type="common">Date palm</name>
    <dbReference type="NCBI Taxonomy" id="42345"/>
    <lineage>
        <taxon>Eukaryota</taxon>
        <taxon>Viridiplantae</taxon>
        <taxon>Streptophyta</taxon>
        <taxon>Embryophyta</taxon>
        <taxon>Tracheophyta</taxon>
        <taxon>Spermatophyta</taxon>
        <taxon>Magnoliopsida</taxon>
        <taxon>Liliopsida</taxon>
        <taxon>Arecaceae</taxon>
        <taxon>Coryphoideae</taxon>
        <taxon>Phoeniceae</taxon>
        <taxon>Phoenix</taxon>
    </lineage>
</organism>
<accession>A0A8B8J6T6</accession>
<sequence length="385" mass="42204">MADAADLQDWELLSSRSSEDPKAFEGLDGDGDSYGGAIELDYFALDSENRRIERESSEEESEEGGVDSDNPTRVLPDSNSRDMERSRGEVEFRGSGSPVKNSGGFWSDGSLDYRSSLADSESGELGNRGGSITEVGVEGIEAGYQDSSDDESGKGLGFGGSRQSQGIETGYEEHGVEDSGGLVKMEDGSGSFENVPNSDGEKRVLARWKMPLDFIKFYVFKMRPVWWISIAAAIMGFVTLGRKLYKMKNTSRTIQLKIAFDDKLHGDAKGDAFGPVELYFLLSTMTQLRVCVSPAPTEQEVIRFEPIPASAAGDDSLRACSHKRRIHLPSHESIVRSPTIRHSFICTDLNATVVLSSRLTCLTPGPLFDCHSSCCLHASYRRRMS</sequence>
<feature type="transmembrane region" description="Helical" evidence="2">
    <location>
        <begin position="225"/>
        <end position="245"/>
    </location>
</feature>
<keyword evidence="2" id="KW-0812">Transmembrane</keyword>
<evidence type="ECO:0000256" key="1">
    <source>
        <dbReference type="SAM" id="MobiDB-lite"/>
    </source>
</evidence>
<keyword evidence="3" id="KW-1185">Reference proteome</keyword>
<name>A0A8B8J6T6_PHODC</name>
<protein>
    <submittedName>
        <fullName evidence="4">Uncharacterized protein LOC103711081 isoform X1</fullName>
    </submittedName>
</protein>
<dbReference type="InterPro" id="IPR045883">
    <property type="entry name" value="At4g13530-like"/>
</dbReference>
<feature type="compositionally biased region" description="Basic and acidic residues" evidence="1">
    <location>
        <begin position="79"/>
        <end position="92"/>
    </location>
</feature>
<feature type="region of interest" description="Disordered" evidence="1">
    <location>
        <begin position="1"/>
        <end position="35"/>
    </location>
</feature>
<dbReference type="RefSeq" id="XP_026662048.1">
    <property type="nucleotide sequence ID" value="XM_026806247.2"/>
</dbReference>
<dbReference type="GeneID" id="103711081"/>
<dbReference type="OrthoDB" id="1931521at2759"/>
<dbReference type="AlphaFoldDB" id="A0A8B8J6T6"/>
<evidence type="ECO:0000313" key="3">
    <source>
        <dbReference type="Proteomes" id="UP000228380"/>
    </source>
</evidence>
<dbReference type="Proteomes" id="UP000228380">
    <property type="component" value="Chromosome 10"/>
</dbReference>
<reference evidence="3" key="1">
    <citation type="journal article" date="2019" name="Nat. Commun.">
        <title>Genome-wide association mapping of date palm fruit traits.</title>
        <authorList>
            <person name="Hazzouri K.M."/>
            <person name="Gros-Balthazard M."/>
            <person name="Flowers J.M."/>
            <person name="Copetti D."/>
            <person name="Lemansour A."/>
            <person name="Lebrun M."/>
            <person name="Masmoudi K."/>
            <person name="Ferrand S."/>
            <person name="Dhar M.I."/>
            <person name="Fresquez Z.A."/>
            <person name="Rosas U."/>
            <person name="Zhang J."/>
            <person name="Talag J."/>
            <person name="Lee S."/>
            <person name="Kudrna D."/>
            <person name="Powell R.F."/>
            <person name="Leitch I.J."/>
            <person name="Krueger R.R."/>
            <person name="Wing R.A."/>
            <person name="Amiri K.M.A."/>
            <person name="Purugganan M.D."/>
        </authorList>
    </citation>
    <scope>NUCLEOTIDE SEQUENCE [LARGE SCALE GENOMIC DNA]</scope>
    <source>
        <strain evidence="3">cv. Khalas</strain>
    </source>
</reference>
<evidence type="ECO:0000256" key="2">
    <source>
        <dbReference type="SAM" id="Phobius"/>
    </source>
</evidence>
<feature type="compositionally biased region" description="Acidic residues" evidence="1">
    <location>
        <begin position="56"/>
        <end position="66"/>
    </location>
</feature>
<keyword evidence="2" id="KW-1133">Transmembrane helix</keyword>
<reference evidence="4" key="2">
    <citation type="submission" date="2025-08" db="UniProtKB">
        <authorList>
            <consortium name="RefSeq"/>
        </authorList>
    </citation>
    <scope>IDENTIFICATION</scope>
    <source>
        <tissue evidence="4">Young leaves</tissue>
    </source>
</reference>
<keyword evidence="2" id="KW-0472">Membrane</keyword>
<dbReference type="PANTHER" id="PTHR33646:SF6">
    <property type="entry name" value="TRANSMEMBRANE PROTEIN"/>
    <property type="match status" value="1"/>
</dbReference>
<evidence type="ECO:0000313" key="4">
    <source>
        <dbReference type="RefSeq" id="XP_026662048.1"/>
    </source>
</evidence>
<gene>
    <name evidence="4" type="primary">LOC103711081</name>
</gene>
<feature type="region of interest" description="Disordered" evidence="1">
    <location>
        <begin position="144"/>
        <end position="166"/>
    </location>
</feature>
<proteinExistence type="predicted"/>
<dbReference type="PANTHER" id="PTHR33646">
    <property type="entry name" value="GB|AAF00631.1"/>
    <property type="match status" value="1"/>
</dbReference>